<proteinExistence type="predicted"/>
<sequence length="125" mass="14465">MTKGGIYDYQIEPVELSTLAQLIDLTPPKQLPFLLDALLTKKELVDIVRRIIIAQMILKDATYEDILKDIHVARNTIALVNHSLFEYDGILKQTLARLMSPNDKYKHWVMSSAERQIFNRIRKGK</sequence>
<accession>A0A0G1I229</accession>
<dbReference type="GO" id="GO:0003700">
    <property type="term" value="F:DNA-binding transcription factor activity"/>
    <property type="evidence" value="ECO:0007669"/>
    <property type="project" value="InterPro"/>
</dbReference>
<dbReference type="InterPro" id="IPR038116">
    <property type="entry name" value="TrpR-like_sf"/>
</dbReference>
<dbReference type="AlphaFoldDB" id="A0A0G1I229"/>
<evidence type="ECO:0000313" key="2">
    <source>
        <dbReference type="Proteomes" id="UP000034752"/>
    </source>
</evidence>
<evidence type="ECO:0008006" key="3">
    <source>
        <dbReference type="Google" id="ProtNLM"/>
    </source>
</evidence>
<dbReference type="GO" id="GO:0043565">
    <property type="term" value="F:sequence-specific DNA binding"/>
    <property type="evidence" value="ECO:0007669"/>
    <property type="project" value="InterPro"/>
</dbReference>
<name>A0A0G1I229_UNCK3</name>
<gene>
    <name evidence="1" type="ORF">VE96_C0006G0010</name>
</gene>
<dbReference type="InterPro" id="IPR010921">
    <property type="entry name" value="Trp_repressor/repl_initiator"/>
</dbReference>
<organism evidence="1 2">
    <name type="scientific">candidate division Kazan bacterium GW2011_GWA1_44_22</name>
    <dbReference type="NCBI Taxonomy" id="1620410"/>
    <lineage>
        <taxon>Bacteria</taxon>
        <taxon>Bacteria division Kazan-3B-28</taxon>
    </lineage>
</organism>
<dbReference type="Proteomes" id="UP000034752">
    <property type="component" value="Unassembled WGS sequence"/>
</dbReference>
<dbReference type="SUPFAM" id="SSF48295">
    <property type="entry name" value="TrpR-like"/>
    <property type="match status" value="1"/>
</dbReference>
<dbReference type="EMBL" id="LCIJ01000006">
    <property type="protein sequence ID" value="KKT52883.1"/>
    <property type="molecule type" value="Genomic_DNA"/>
</dbReference>
<dbReference type="InterPro" id="IPR000831">
    <property type="entry name" value="Trp_repress"/>
</dbReference>
<evidence type="ECO:0000313" key="1">
    <source>
        <dbReference type="EMBL" id="KKT52883.1"/>
    </source>
</evidence>
<comment type="caution">
    <text evidence="1">The sequence shown here is derived from an EMBL/GenBank/DDBJ whole genome shotgun (WGS) entry which is preliminary data.</text>
</comment>
<protein>
    <recommendedName>
        <fullName evidence="3">TrpR like protein, YerC/YecD</fullName>
    </recommendedName>
</protein>
<dbReference type="Pfam" id="PF01371">
    <property type="entry name" value="Trp_repressor"/>
    <property type="match status" value="1"/>
</dbReference>
<reference evidence="1 2" key="1">
    <citation type="journal article" date="2015" name="Nature">
        <title>rRNA introns, odd ribosomes, and small enigmatic genomes across a large radiation of phyla.</title>
        <authorList>
            <person name="Brown C.T."/>
            <person name="Hug L.A."/>
            <person name="Thomas B.C."/>
            <person name="Sharon I."/>
            <person name="Castelle C.J."/>
            <person name="Singh A."/>
            <person name="Wilkins M.J."/>
            <person name="Williams K.H."/>
            <person name="Banfield J.F."/>
        </authorList>
    </citation>
    <scope>NUCLEOTIDE SEQUENCE [LARGE SCALE GENOMIC DNA]</scope>
</reference>
<dbReference type="Gene3D" id="1.10.1270.10">
    <property type="entry name" value="TrpR-like"/>
    <property type="match status" value="1"/>
</dbReference>